<dbReference type="AlphaFoldDB" id="A0AAE0A3F2"/>
<sequence>MLSNGKPLILERVRTFVQSMAKGGPCKDELEAKKVAPKTNNISSANSSAVNEVKKDTVTVSKKKKKEGWKGFTQSNAKISKEVGGEFSIFDGSVTGKNLELEDGKLIVQKWRFGSWPDGIDSTVRLTFDEPEPGVTVVKLIHTDIPEEDRNGNATVVENTERGWRDLILHKIRAVIVSF</sequence>
<dbReference type="EMBL" id="JANJYJ010000007">
    <property type="protein sequence ID" value="KAK3200098.1"/>
    <property type="molecule type" value="Genomic_DNA"/>
</dbReference>
<feature type="domain" description="Activator of Hsp90 ATPase homologue 1/2-like C-terminal" evidence="2">
    <location>
        <begin position="66"/>
        <end position="174"/>
    </location>
</feature>
<evidence type="ECO:0000313" key="3">
    <source>
        <dbReference type="EMBL" id="KAK3200098.1"/>
    </source>
</evidence>
<protein>
    <recommendedName>
        <fullName evidence="2">Activator of Hsp90 ATPase homologue 1/2-like C-terminal domain-containing protein</fullName>
    </recommendedName>
</protein>
<dbReference type="SUPFAM" id="SSF55961">
    <property type="entry name" value="Bet v1-like"/>
    <property type="match status" value="1"/>
</dbReference>
<name>A0AAE0A3F2_9ROSI</name>
<proteinExistence type="inferred from homology"/>
<comment type="caution">
    <text evidence="3">The sequence shown here is derived from an EMBL/GenBank/DDBJ whole genome shotgun (WGS) entry which is preliminary data.</text>
</comment>
<accession>A0AAE0A3F2</accession>
<evidence type="ECO:0000259" key="2">
    <source>
        <dbReference type="Pfam" id="PF08327"/>
    </source>
</evidence>
<dbReference type="Proteomes" id="UP001281410">
    <property type="component" value="Unassembled WGS sequence"/>
</dbReference>
<evidence type="ECO:0000256" key="1">
    <source>
        <dbReference type="ARBA" id="ARBA00006817"/>
    </source>
</evidence>
<dbReference type="Gene3D" id="3.30.530.20">
    <property type="match status" value="1"/>
</dbReference>
<evidence type="ECO:0000313" key="4">
    <source>
        <dbReference type="Proteomes" id="UP001281410"/>
    </source>
</evidence>
<keyword evidence="4" id="KW-1185">Reference proteome</keyword>
<reference evidence="3" key="1">
    <citation type="journal article" date="2023" name="Plant J.">
        <title>Genome sequences and population genomics provide insights into the demographic history, inbreeding, and mutation load of two 'living fossil' tree species of Dipteronia.</title>
        <authorList>
            <person name="Feng Y."/>
            <person name="Comes H.P."/>
            <person name="Chen J."/>
            <person name="Zhu S."/>
            <person name="Lu R."/>
            <person name="Zhang X."/>
            <person name="Li P."/>
            <person name="Qiu J."/>
            <person name="Olsen K.M."/>
            <person name="Qiu Y."/>
        </authorList>
    </citation>
    <scope>NUCLEOTIDE SEQUENCE</scope>
    <source>
        <strain evidence="3">NBL</strain>
    </source>
</reference>
<comment type="similarity">
    <text evidence="1">Belongs to the AHA1 family.</text>
</comment>
<organism evidence="3 4">
    <name type="scientific">Dipteronia sinensis</name>
    <dbReference type="NCBI Taxonomy" id="43782"/>
    <lineage>
        <taxon>Eukaryota</taxon>
        <taxon>Viridiplantae</taxon>
        <taxon>Streptophyta</taxon>
        <taxon>Embryophyta</taxon>
        <taxon>Tracheophyta</taxon>
        <taxon>Spermatophyta</taxon>
        <taxon>Magnoliopsida</taxon>
        <taxon>eudicotyledons</taxon>
        <taxon>Gunneridae</taxon>
        <taxon>Pentapetalae</taxon>
        <taxon>rosids</taxon>
        <taxon>malvids</taxon>
        <taxon>Sapindales</taxon>
        <taxon>Sapindaceae</taxon>
        <taxon>Hippocastanoideae</taxon>
        <taxon>Acereae</taxon>
        <taxon>Dipteronia</taxon>
    </lineage>
</organism>
<dbReference type="Pfam" id="PF08327">
    <property type="entry name" value="AHSA1"/>
    <property type="match status" value="1"/>
</dbReference>
<dbReference type="InterPro" id="IPR023393">
    <property type="entry name" value="START-like_dom_sf"/>
</dbReference>
<gene>
    <name evidence="3" type="ORF">Dsin_023513</name>
</gene>
<dbReference type="InterPro" id="IPR013538">
    <property type="entry name" value="ASHA1/2-like_C"/>
</dbReference>
<dbReference type="CDD" id="cd08892">
    <property type="entry name" value="SRPBCC_Aha1"/>
    <property type="match status" value="1"/>
</dbReference>